<organism evidence="7 8">
    <name type="scientific">Sediminispirochaeta smaragdinae (strain DSM 11293 / JCM 15392 / SEBR 4228)</name>
    <name type="common">Spirochaeta smaragdinae</name>
    <dbReference type="NCBI Taxonomy" id="573413"/>
    <lineage>
        <taxon>Bacteria</taxon>
        <taxon>Pseudomonadati</taxon>
        <taxon>Spirochaetota</taxon>
        <taxon>Spirochaetia</taxon>
        <taxon>Spirochaetales</taxon>
        <taxon>Spirochaetaceae</taxon>
        <taxon>Sediminispirochaeta</taxon>
    </lineage>
</organism>
<evidence type="ECO:0000313" key="7">
    <source>
        <dbReference type="EMBL" id="ADK82016.1"/>
    </source>
</evidence>
<evidence type="ECO:0000256" key="5">
    <source>
        <dbReference type="ARBA" id="ARBA00022691"/>
    </source>
</evidence>
<protein>
    <recommendedName>
        <fullName evidence="2">protein-glutamate O-methyltransferase</fullName>
        <ecNumber evidence="2">2.1.1.80</ecNumber>
    </recommendedName>
</protein>
<dbReference type="STRING" id="573413.Spirs_2913"/>
<dbReference type="InterPro" id="IPR000780">
    <property type="entry name" value="CheR_MeTrfase"/>
</dbReference>
<dbReference type="RefSeq" id="WP_013255475.1">
    <property type="nucleotide sequence ID" value="NC_014364.1"/>
</dbReference>
<dbReference type="eggNOG" id="COG1352">
    <property type="taxonomic scope" value="Bacteria"/>
</dbReference>
<dbReference type="InterPro" id="IPR022642">
    <property type="entry name" value="CheR_C"/>
</dbReference>
<evidence type="ECO:0000256" key="2">
    <source>
        <dbReference type="ARBA" id="ARBA00012534"/>
    </source>
</evidence>
<evidence type="ECO:0000256" key="4">
    <source>
        <dbReference type="ARBA" id="ARBA00022679"/>
    </source>
</evidence>
<dbReference type="OrthoDB" id="9816309at2"/>
<sequence>MDGLIEISEKEFRTLADLIYRTVGIHLTDKKKMLVRGRLNKVIRRLGFSSFEEYFHALESDTSGRNISELIDRISTNHTYFFRENDHFDFFCETVVPWLNEIMAKKGNRDLRIWSAGCASGEEAYTLAMLLAETYGFDYFSAGAPILATDVSSTALNAALLGSYPFERLKDVPQLFLQKYFTKLGMDRYQVKDVLKKLILFKRFNFNNEHFPFRNAFHVIFCRNVMIYFDPPTKDRLIAKFQHFLEPDGFLFIGHSETLGRSHPSFRYIRPATYRKGAV</sequence>
<dbReference type="SUPFAM" id="SSF53335">
    <property type="entry name" value="S-adenosyl-L-methionine-dependent methyltransferases"/>
    <property type="match status" value="1"/>
</dbReference>
<keyword evidence="8" id="KW-1185">Reference proteome</keyword>
<dbReference type="SUPFAM" id="SSF47757">
    <property type="entry name" value="Chemotaxis receptor methyltransferase CheR, N-terminal domain"/>
    <property type="match status" value="1"/>
</dbReference>
<name>E1R3P5_SEDSS</name>
<reference evidence="7 8" key="1">
    <citation type="journal article" date="2010" name="Stand. Genomic Sci.">
        <title>Complete genome sequence of Spirochaeta smaragdinae type strain (SEBR 4228).</title>
        <authorList>
            <person name="Mavromatis K."/>
            <person name="Yasawong M."/>
            <person name="Chertkov O."/>
            <person name="Lapidus A."/>
            <person name="Lucas S."/>
            <person name="Nolan M."/>
            <person name="Del Rio T.G."/>
            <person name="Tice H."/>
            <person name="Cheng J.F."/>
            <person name="Pitluck S."/>
            <person name="Liolios K."/>
            <person name="Ivanova N."/>
            <person name="Tapia R."/>
            <person name="Han C."/>
            <person name="Bruce D."/>
            <person name="Goodwin L."/>
            <person name="Pati A."/>
            <person name="Chen A."/>
            <person name="Palaniappan K."/>
            <person name="Land M."/>
            <person name="Hauser L."/>
            <person name="Chang Y.J."/>
            <person name="Jeffries C.D."/>
            <person name="Detter J.C."/>
            <person name="Rohde M."/>
            <person name="Brambilla E."/>
            <person name="Spring S."/>
            <person name="Goker M."/>
            <person name="Sikorski J."/>
            <person name="Woyke T."/>
            <person name="Bristow J."/>
            <person name="Eisen J.A."/>
            <person name="Markowitz V."/>
            <person name="Hugenholtz P."/>
            <person name="Klenk H.P."/>
            <person name="Kyrpides N.C."/>
        </authorList>
    </citation>
    <scope>NUCLEOTIDE SEQUENCE [LARGE SCALE GENOMIC DNA]</scope>
    <source>
        <strain evidence="8">DSM 11293 / JCM 15392 / SEBR 4228</strain>
    </source>
</reference>
<dbReference type="InterPro" id="IPR050903">
    <property type="entry name" value="Bact_Chemotaxis_MeTrfase"/>
</dbReference>
<dbReference type="EC" id="2.1.1.80" evidence="2"/>
<gene>
    <name evidence="7" type="ordered locus">Spirs_2913</name>
</gene>
<accession>E1R3P5</accession>
<dbReference type="KEGG" id="ssm:Spirs_2913"/>
<dbReference type="Pfam" id="PF03705">
    <property type="entry name" value="CheR_N"/>
    <property type="match status" value="1"/>
</dbReference>
<dbReference type="EMBL" id="CP002116">
    <property type="protein sequence ID" value="ADK82016.1"/>
    <property type="molecule type" value="Genomic_DNA"/>
</dbReference>
<dbReference type="InterPro" id="IPR029063">
    <property type="entry name" value="SAM-dependent_MTases_sf"/>
</dbReference>
<dbReference type="HOGENOM" id="CLU_025854_0_0_12"/>
<dbReference type="Gene3D" id="1.10.155.10">
    <property type="entry name" value="Chemotaxis receptor methyltransferase CheR, N-terminal domain"/>
    <property type="match status" value="1"/>
</dbReference>
<evidence type="ECO:0000256" key="3">
    <source>
        <dbReference type="ARBA" id="ARBA00022603"/>
    </source>
</evidence>
<dbReference type="InterPro" id="IPR022641">
    <property type="entry name" value="CheR_N"/>
</dbReference>
<dbReference type="SMART" id="SM00138">
    <property type="entry name" value="MeTrc"/>
    <property type="match status" value="1"/>
</dbReference>
<dbReference type="PANTHER" id="PTHR24422:SF19">
    <property type="entry name" value="CHEMOTAXIS PROTEIN METHYLTRANSFERASE"/>
    <property type="match status" value="1"/>
</dbReference>
<keyword evidence="3 7" id="KW-0489">Methyltransferase</keyword>
<dbReference type="InterPro" id="IPR036804">
    <property type="entry name" value="CheR_N_sf"/>
</dbReference>
<dbReference type="PANTHER" id="PTHR24422">
    <property type="entry name" value="CHEMOTAXIS PROTEIN METHYLTRANSFERASE"/>
    <property type="match status" value="1"/>
</dbReference>
<dbReference type="InterPro" id="IPR026024">
    <property type="entry name" value="Chemotaxis_MeTrfase_CheR"/>
</dbReference>
<feature type="domain" description="CheR-type methyltransferase" evidence="6">
    <location>
        <begin position="1"/>
        <end position="279"/>
    </location>
</feature>
<evidence type="ECO:0000313" key="8">
    <source>
        <dbReference type="Proteomes" id="UP000002318"/>
    </source>
</evidence>
<evidence type="ECO:0000259" key="6">
    <source>
        <dbReference type="PROSITE" id="PS50123"/>
    </source>
</evidence>
<comment type="catalytic activity">
    <reaction evidence="1">
        <text>L-glutamyl-[protein] + S-adenosyl-L-methionine = [protein]-L-glutamate 5-O-methyl ester + S-adenosyl-L-homocysteine</text>
        <dbReference type="Rhea" id="RHEA:24452"/>
        <dbReference type="Rhea" id="RHEA-COMP:10208"/>
        <dbReference type="Rhea" id="RHEA-COMP:10311"/>
        <dbReference type="ChEBI" id="CHEBI:29973"/>
        <dbReference type="ChEBI" id="CHEBI:57856"/>
        <dbReference type="ChEBI" id="CHEBI:59789"/>
        <dbReference type="ChEBI" id="CHEBI:82795"/>
        <dbReference type="EC" id="2.1.1.80"/>
    </reaction>
</comment>
<keyword evidence="4 7" id="KW-0808">Transferase</keyword>
<dbReference type="Gene3D" id="3.40.50.150">
    <property type="entry name" value="Vaccinia Virus protein VP39"/>
    <property type="match status" value="1"/>
</dbReference>
<keyword evidence="5" id="KW-0949">S-adenosyl-L-methionine</keyword>
<dbReference type="GO" id="GO:0032259">
    <property type="term" value="P:methylation"/>
    <property type="evidence" value="ECO:0007669"/>
    <property type="project" value="UniProtKB-KW"/>
</dbReference>
<dbReference type="GO" id="GO:0008983">
    <property type="term" value="F:protein-glutamate O-methyltransferase activity"/>
    <property type="evidence" value="ECO:0007669"/>
    <property type="project" value="UniProtKB-EC"/>
</dbReference>
<proteinExistence type="predicted"/>
<dbReference type="Pfam" id="PF01739">
    <property type="entry name" value="CheR"/>
    <property type="match status" value="1"/>
</dbReference>
<dbReference type="PIRSF" id="PIRSF000410">
    <property type="entry name" value="CheR"/>
    <property type="match status" value="1"/>
</dbReference>
<dbReference type="PROSITE" id="PS50123">
    <property type="entry name" value="CHER"/>
    <property type="match status" value="1"/>
</dbReference>
<dbReference type="AlphaFoldDB" id="E1R3P5"/>
<evidence type="ECO:0000256" key="1">
    <source>
        <dbReference type="ARBA" id="ARBA00001541"/>
    </source>
</evidence>
<dbReference type="PRINTS" id="PR00996">
    <property type="entry name" value="CHERMTFRASE"/>
</dbReference>
<dbReference type="Proteomes" id="UP000002318">
    <property type="component" value="Chromosome"/>
</dbReference>